<sequence length="90" mass="10451">MSNKTEVKRALCFGCWLQGGVRATVKDGKVVRLEGEPDHPVNRGWICERSKAFIEHLYHQDRLNFPMKRVGERGEGKWERISWAQALDQI</sequence>
<dbReference type="Pfam" id="PF04879">
    <property type="entry name" value="Molybdop_Fe4S4"/>
    <property type="match status" value="1"/>
</dbReference>
<dbReference type="AlphaFoldDB" id="X1QYG2"/>
<evidence type="ECO:0000256" key="1">
    <source>
        <dbReference type="ARBA" id="ARBA00022723"/>
    </source>
</evidence>
<keyword evidence="3" id="KW-0411">Iron-sulfur</keyword>
<evidence type="ECO:0000259" key="4">
    <source>
        <dbReference type="PROSITE" id="PS51669"/>
    </source>
</evidence>
<feature type="domain" description="4Fe-4S Mo/W bis-MGD-type" evidence="4">
    <location>
        <begin position="5"/>
        <end position="61"/>
    </location>
</feature>
<dbReference type="PANTHER" id="PTHR43742">
    <property type="entry name" value="TRIMETHYLAMINE-N-OXIDE REDUCTASE"/>
    <property type="match status" value="1"/>
</dbReference>
<dbReference type="Gene3D" id="2.20.25.90">
    <property type="entry name" value="ADC-like domains"/>
    <property type="match status" value="1"/>
</dbReference>
<dbReference type="PROSITE" id="PS51669">
    <property type="entry name" value="4FE4S_MOW_BIS_MGD"/>
    <property type="match status" value="1"/>
</dbReference>
<dbReference type="InterPro" id="IPR006963">
    <property type="entry name" value="Mopterin_OxRdtase_4Fe-4S_dom"/>
</dbReference>
<gene>
    <name evidence="5" type="ORF">S06H3_55875</name>
</gene>
<proteinExistence type="predicted"/>
<name>X1QYG2_9ZZZZ</name>
<dbReference type="Pfam" id="PF00384">
    <property type="entry name" value="Molybdopterin"/>
    <property type="match status" value="1"/>
</dbReference>
<dbReference type="Gene3D" id="3.40.50.740">
    <property type="match status" value="1"/>
</dbReference>
<dbReference type="InterPro" id="IPR006656">
    <property type="entry name" value="Mopterin_OxRdtase"/>
</dbReference>
<evidence type="ECO:0000256" key="2">
    <source>
        <dbReference type="ARBA" id="ARBA00023004"/>
    </source>
</evidence>
<comment type="caution">
    <text evidence="5">The sequence shown here is derived from an EMBL/GenBank/DDBJ whole genome shotgun (WGS) entry which is preliminary data.</text>
</comment>
<reference evidence="5" key="1">
    <citation type="journal article" date="2014" name="Front. Microbiol.">
        <title>High frequency of phylogenetically diverse reductive dehalogenase-homologous genes in deep subseafloor sedimentary metagenomes.</title>
        <authorList>
            <person name="Kawai M."/>
            <person name="Futagami T."/>
            <person name="Toyoda A."/>
            <person name="Takaki Y."/>
            <person name="Nishi S."/>
            <person name="Hori S."/>
            <person name="Arai W."/>
            <person name="Tsubouchi T."/>
            <person name="Morono Y."/>
            <person name="Uchiyama I."/>
            <person name="Ito T."/>
            <person name="Fujiyama A."/>
            <person name="Inagaki F."/>
            <person name="Takami H."/>
        </authorList>
    </citation>
    <scope>NUCLEOTIDE SEQUENCE</scope>
    <source>
        <strain evidence="5">Expedition CK06-06</strain>
    </source>
</reference>
<dbReference type="SMART" id="SM00926">
    <property type="entry name" value="Molybdop_Fe4S4"/>
    <property type="match status" value="1"/>
</dbReference>
<keyword evidence="2" id="KW-0408">Iron</keyword>
<organism evidence="5">
    <name type="scientific">marine sediment metagenome</name>
    <dbReference type="NCBI Taxonomy" id="412755"/>
    <lineage>
        <taxon>unclassified sequences</taxon>
        <taxon>metagenomes</taxon>
        <taxon>ecological metagenomes</taxon>
    </lineage>
</organism>
<evidence type="ECO:0000313" key="5">
    <source>
        <dbReference type="EMBL" id="GAI48334.1"/>
    </source>
</evidence>
<dbReference type="InterPro" id="IPR050612">
    <property type="entry name" value="Prok_Mopterin_Oxidored"/>
</dbReference>
<accession>X1QYG2</accession>
<dbReference type="PANTHER" id="PTHR43742:SF6">
    <property type="entry name" value="OXIDOREDUCTASE YYAE-RELATED"/>
    <property type="match status" value="1"/>
</dbReference>
<feature type="non-terminal residue" evidence="5">
    <location>
        <position position="90"/>
    </location>
</feature>
<dbReference type="GO" id="GO:0016491">
    <property type="term" value="F:oxidoreductase activity"/>
    <property type="evidence" value="ECO:0007669"/>
    <property type="project" value="InterPro"/>
</dbReference>
<evidence type="ECO:0000256" key="3">
    <source>
        <dbReference type="ARBA" id="ARBA00023014"/>
    </source>
</evidence>
<dbReference type="GO" id="GO:0051536">
    <property type="term" value="F:iron-sulfur cluster binding"/>
    <property type="evidence" value="ECO:0007669"/>
    <property type="project" value="UniProtKB-KW"/>
</dbReference>
<dbReference type="EMBL" id="BARV01035873">
    <property type="protein sequence ID" value="GAI48334.1"/>
    <property type="molecule type" value="Genomic_DNA"/>
</dbReference>
<dbReference type="SUPFAM" id="SSF53706">
    <property type="entry name" value="Formate dehydrogenase/DMSO reductase, domains 1-3"/>
    <property type="match status" value="1"/>
</dbReference>
<keyword evidence="1" id="KW-0479">Metal-binding</keyword>
<dbReference type="GO" id="GO:0046872">
    <property type="term" value="F:metal ion binding"/>
    <property type="evidence" value="ECO:0007669"/>
    <property type="project" value="UniProtKB-KW"/>
</dbReference>
<protein>
    <recommendedName>
        <fullName evidence="4">4Fe-4S Mo/W bis-MGD-type domain-containing protein</fullName>
    </recommendedName>
</protein>